<gene>
    <name evidence="2" type="ORF">CYJ19_07710</name>
</gene>
<dbReference type="RefSeq" id="WP_070454718.1">
    <property type="nucleotide sequence ID" value="NZ_JASOXK010000003.1"/>
</dbReference>
<dbReference type="EMBL" id="PKKO01000004">
    <property type="protein sequence ID" value="PKY72080.1"/>
    <property type="molecule type" value="Genomic_DNA"/>
</dbReference>
<evidence type="ECO:0000313" key="3">
    <source>
        <dbReference type="Proteomes" id="UP000235122"/>
    </source>
</evidence>
<reference evidence="2 3" key="1">
    <citation type="submission" date="2017-12" db="EMBL/GenBank/DDBJ databases">
        <title>Phylogenetic diversity of female urinary microbiome.</title>
        <authorList>
            <person name="Thomas-White K."/>
            <person name="Wolfe A.J."/>
        </authorList>
    </citation>
    <scope>NUCLEOTIDE SEQUENCE [LARGE SCALE GENOMIC DNA]</scope>
    <source>
        <strain evidence="2 3">UMB0402</strain>
    </source>
</reference>
<sequence>MGLKVENKTFFPDRARDRTELLNSYRHVARTAQNFTKRCKAELVVNGEVVDLPNPLGEILIHAAKALSTWKPITLCPHEELISLQEAADLLGVSRYTVAELCNRGKLPCHTINKYRKVYFADVIDYLNKETNFCNDSQGDSVTSSKLVKLYEEDPQKALSLIRNIRQK</sequence>
<accession>A0A2I1ILT8</accession>
<organism evidence="2 3">
    <name type="scientific">Winkia neuii</name>
    <dbReference type="NCBI Taxonomy" id="33007"/>
    <lineage>
        <taxon>Bacteria</taxon>
        <taxon>Bacillati</taxon>
        <taxon>Actinomycetota</taxon>
        <taxon>Actinomycetes</taxon>
        <taxon>Actinomycetales</taxon>
        <taxon>Actinomycetaceae</taxon>
        <taxon>Winkia</taxon>
    </lineage>
</organism>
<keyword evidence="2" id="KW-0238">DNA-binding</keyword>
<dbReference type="InterPro" id="IPR041657">
    <property type="entry name" value="HTH_17"/>
</dbReference>
<dbReference type="Pfam" id="PF12728">
    <property type="entry name" value="HTH_17"/>
    <property type="match status" value="1"/>
</dbReference>
<feature type="domain" description="Helix-turn-helix" evidence="1">
    <location>
        <begin position="82"/>
        <end position="129"/>
    </location>
</feature>
<comment type="caution">
    <text evidence="2">The sequence shown here is derived from an EMBL/GenBank/DDBJ whole genome shotgun (WGS) entry which is preliminary data.</text>
</comment>
<evidence type="ECO:0000313" key="2">
    <source>
        <dbReference type="EMBL" id="PKY72080.1"/>
    </source>
</evidence>
<dbReference type="Proteomes" id="UP000235122">
    <property type="component" value="Unassembled WGS sequence"/>
</dbReference>
<proteinExistence type="predicted"/>
<evidence type="ECO:0000259" key="1">
    <source>
        <dbReference type="Pfam" id="PF12728"/>
    </source>
</evidence>
<dbReference type="GO" id="GO:0003677">
    <property type="term" value="F:DNA binding"/>
    <property type="evidence" value="ECO:0007669"/>
    <property type="project" value="UniProtKB-KW"/>
</dbReference>
<name>A0A2I1ILT8_9ACTO</name>
<protein>
    <submittedName>
        <fullName evidence="2">DNA-binding protein</fullName>
    </submittedName>
</protein>
<keyword evidence="3" id="KW-1185">Reference proteome</keyword>
<dbReference type="AlphaFoldDB" id="A0A2I1ILT8"/>